<name>A0ABS5R877_9HYPH</name>
<feature type="binding site" evidence="7">
    <location>
        <begin position="16"/>
        <end position="21"/>
    </location>
    <ligand>
        <name>substrate</name>
    </ligand>
</feature>
<feature type="binding site" evidence="7">
    <location>
        <position position="186"/>
    </location>
    <ligand>
        <name>substrate</name>
    </ligand>
</feature>
<comment type="subunit">
    <text evidence="7">Homodimer.</text>
</comment>
<comment type="similarity">
    <text evidence="1 7 8">Belongs to the HAM1 NTPase family.</text>
</comment>
<dbReference type="Pfam" id="PF01725">
    <property type="entry name" value="Ham1p_like"/>
    <property type="match status" value="1"/>
</dbReference>
<dbReference type="PANTHER" id="PTHR11067:SF9">
    <property type="entry name" value="INOSINE TRIPHOSPHATE PYROPHOSPHATASE"/>
    <property type="match status" value="1"/>
</dbReference>
<feature type="binding site" evidence="7">
    <location>
        <begin position="198"/>
        <end position="199"/>
    </location>
    <ligand>
        <name>substrate</name>
    </ligand>
</feature>
<feature type="binding site" evidence="7">
    <location>
        <position position="78"/>
    </location>
    <ligand>
        <name>substrate</name>
    </ligand>
</feature>
<dbReference type="RefSeq" id="WP_213755223.1">
    <property type="nucleotide sequence ID" value="NZ_JAHCQH010000015.1"/>
</dbReference>
<organism evidence="9 10">
    <name type="scientific">Ancylobacter radicis</name>
    <dbReference type="NCBI Taxonomy" id="2836179"/>
    <lineage>
        <taxon>Bacteria</taxon>
        <taxon>Pseudomonadati</taxon>
        <taxon>Pseudomonadota</taxon>
        <taxon>Alphaproteobacteria</taxon>
        <taxon>Hyphomicrobiales</taxon>
        <taxon>Xanthobacteraceae</taxon>
        <taxon>Ancylobacter</taxon>
    </lineage>
</organism>
<accession>A0ABS5R877</accession>
<evidence type="ECO:0000256" key="2">
    <source>
        <dbReference type="ARBA" id="ARBA00022723"/>
    </source>
</evidence>
<dbReference type="InterPro" id="IPR020922">
    <property type="entry name" value="dITP/XTP_pyrophosphatase"/>
</dbReference>
<comment type="cofactor">
    <cofactor evidence="7">
        <name>Mg(2+)</name>
        <dbReference type="ChEBI" id="CHEBI:18420"/>
    </cofactor>
    <text evidence="7">Binds 1 Mg(2+) ion per subunit.</text>
</comment>
<evidence type="ECO:0000256" key="7">
    <source>
        <dbReference type="HAMAP-Rule" id="MF_01405"/>
    </source>
</evidence>
<reference evidence="9" key="1">
    <citation type="submission" date="2021-05" db="EMBL/GenBank/DDBJ databases">
        <authorList>
            <person name="Sun Q."/>
            <person name="Inoue M."/>
        </authorList>
    </citation>
    <scope>NUCLEOTIDE SEQUENCE</scope>
    <source>
        <strain evidence="9">VKM B-3255</strain>
    </source>
</reference>
<evidence type="ECO:0000256" key="3">
    <source>
        <dbReference type="ARBA" id="ARBA00022741"/>
    </source>
</evidence>
<evidence type="ECO:0000313" key="10">
    <source>
        <dbReference type="Proteomes" id="UP001166585"/>
    </source>
</evidence>
<keyword evidence="2 7" id="KW-0479">Metal-binding</keyword>
<feature type="binding site" evidence="7">
    <location>
        <begin position="163"/>
        <end position="166"/>
    </location>
    <ligand>
        <name>substrate</name>
    </ligand>
</feature>
<proteinExistence type="inferred from homology"/>
<dbReference type="HAMAP" id="MF_01405">
    <property type="entry name" value="Non_canon_purine_NTPase"/>
    <property type="match status" value="1"/>
</dbReference>
<dbReference type="SUPFAM" id="SSF52972">
    <property type="entry name" value="ITPase-like"/>
    <property type="match status" value="1"/>
</dbReference>
<feature type="active site" description="Proton acceptor" evidence="7">
    <location>
        <position position="77"/>
    </location>
</feature>
<keyword evidence="3 7" id="KW-0547">Nucleotide-binding</keyword>
<evidence type="ECO:0000313" key="9">
    <source>
        <dbReference type="EMBL" id="MBS9477455.1"/>
    </source>
</evidence>
<dbReference type="EMBL" id="JAHCQH010000015">
    <property type="protein sequence ID" value="MBS9477455.1"/>
    <property type="molecule type" value="Genomic_DNA"/>
</dbReference>
<protein>
    <recommendedName>
        <fullName evidence="7">dITP/XTP pyrophosphatase</fullName>
        <ecNumber evidence="7">3.6.1.66</ecNumber>
    </recommendedName>
    <alternativeName>
        <fullName evidence="7">Non-canonical purine NTP pyrophosphatase</fullName>
    </alternativeName>
    <alternativeName>
        <fullName evidence="7">Non-standard purine NTP pyrophosphatase</fullName>
    </alternativeName>
    <alternativeName>
        <fullName evidence="7">Nucleoside-triphosphate diphosphatase</fullName>
    </alternativeName>
    <alternativeName>
        <fullName evidence="7">Nucleoside-triphosphate pyrophosphatase</fullName>
        <shortName evidence="7">NTPase</shortName>
    </alternativeName>
</protein>
<evidence type="ECO:0000256" key="1">
    <source>
        <dbReference type="ARBA" id="ARBA00008023"/>
    </source>
</evidence>
<dbReference type="Proteomes" id="UP001166585">
    <property type="component" value="Unassembled WGS sequence"/>
</dbReference>
<keyword evidence="10" id="KW-1185">Reference proteome</keyword>
<dbReference type="InterPro" id="IPR029001">
    <property type="entry name" value="ITPase-like_fam"/>
</dbReference>
<feature type="binding site" evidence="7">
    <location>
        <position position="77"/>
    </location>
    <ligand>
        <name>Mg(2+)</name>
        <dbReference type="ChEBI" id="CHEBI:18420"/>
    </ligand>
</feature>
<evidence type="ECO:0000256" key="5">
    <source>
        <dbReference type="ARBA" id="ARBA00022842"/>
    </source>
</evidence>
<feature type="binding site" evidence="7">
    <location>
        <position position="48"/>
    </location>
    <ligand>
        <name>Mg(2+)</name>
        <dbReference type="ChEBI" id="CHEBI:18420"/>
    </ligand>
</feature>
<comment type="caution">
    <text evidence="9">The sequence shown here is derived from an EMBL/GenBank/DDBJ whole genome shotgun (WGS) entry which is preliminary data.</text>
</comment>
<keyword evidence="5 7" id="KW-0460">Magnesium</keyword>
<sequence length="217" mass="23260">MDAHNRRLSGRVVIATHNSGKLEEMRGLLAPYGIECVSAGDLDLPEPEETGLTFKANARIKAISAANATGLPAFADDSGLCVDALGGAPGLYTARWAGPEKDFYAAMTRVEEELRDAGANLPDMRRAYFISALCLAWPDGHVEDFEGVVEGTLVWPPRGPAGFGYDPMFQPDGHDRTFGEMSGAEKHGLPPLGRGLSHRARAFMALARACLGAKFDE</sequence>
<dbReference type="EC" id="3.6.1.66" evidence="7"/>
<dbReference type="PANTHER" id="PTHR11067">
    <property type="entry name" value="INOSINE TRIPHOSPHATE PYROPHOSPHATASE/HAM1 PROTEIN"/>
    <property type="match status" value="1"/>
</dbReference>
<dbReference type="InterPro" id="IPR002637">
    <property type="entry name" value="RdgB/HAM1"/>
</dbReference>
<keyword evidence="4 7" id="KW-0378">Hydrolase</keyword>
<evidence type="ECO:0000256" key="6">
    <source>
        <dbReference type="ARBA" id="ARBA00023080"/>
    </source>
</evidence>
<keyword evidence="6 7" id="KW-0546">Nucleotide metabolism</keyword>
<evidence type="ECO:0000256" key="4">
    <source>
        <dbReference type="ARBA" id="ARBA00022801"/>
    </source>
</evidence>
<dbReference type="CDD" id="cd00515">
    <property type="entry name" value="HAM1"/>
    <property type="match status" value="1"/>
</dbReference>
<comment type="catalytic activity">
    <reaction evidence="7">
        <text>ITP + H2O = IMP + diphosphate + H(+)</text>
        <dbReference type="Rhea" id="RHEA:29399"/>
        <dbReference type="ChEBI" id="CHEBI:15377"/>
        <dbReference type="ChEBI" id="CHEBI:15378"/>
        <dbReference type="ChEBI" id="CHEBI:33019"/>
        <dbReference type="ChEBI" id="CHEBI:58053"/>
        <dbReference type="ChEBI" id="CHEBI:61402"/>
        <dbReference type="EC" id="3.6.1.66"/>
    </reaction>
</comment>
<dbReference type="NCBIfam" id="TIGR00042">
    <property type="entry name" value="RdgB/HAM1 family non-canonical purine NTP pyrophosphatase"/>
    <property type="match status" value="1"/>
</dbReference>
<comment type="catalytic activity">
    <reaction evidence="7">
        <text>dITP + H2O = dIMP + diphosphate + H(+)</text>
        <dbReference type="Rhea" id="RHEA:28342"/>
        <dbReference type="ChEBI" id="CHEBI:15377"/>
        <dbReference type="ChEBI" id="CHEBI:15378"/>
        <dbReference type="ChEBI" id="CHEBI:33019"/>
        <dbReference type="ChEBI" id="CHEBI:61194"/>
        <dbReference type="ChEBI" id="CHEBI:61382"/>
        <dbReference type="EC" id="3.6.1.66"/>
    </reaction>
</comment>
<comment type="function">
    <text evidence="7">Pyrophosphatase that catalyzes the hydrolysis of nucleoside triphosphates to their monophosphate derivatives, with a high preference for the non-canonical purine nucleotides XTP (xanthosine triphosphate), dITP (deoxyinosine triphosphate) and ITP. Seems to function as a house-cleaning enzyme that removes non-canonical purine nucleotides from the nucleotide pool, thus preventing their incorporation into DNA/RNA and avoiding chromosomal lesions.</text>
</comment>
<evidence type="ECO:0000256" key="8">
    <source>
        <dbReference type="RuleBase" id="RU003781"/>
    </source>
</evidence>
<dbReference type="Gene3D" id="3.90.950.10">
    <property type="match status" value="1"/>
</dbReference>
<comment type="catalytic activity">
    <reaction evidence="7">
        <text>XTP + H2O = XMP + diphosphate + H(+)</text>
        <dbReference type="Rhea" id="RHEA:28610"/>
        <dbReference type="ChEBI" id="CHEBI:15377"/>
        <dbReference type="ChEBI" id="CHEBI:15378"/>
        <dbReference type="ChEBI" id="CHEBI:33019"/>
        <dbReference type="ChEBI" id="CHEBI:57464"/>
        <dbReference type="ChEBI" id="CHEBI:61314"/>
        <dbReference type="EC" id="3.6.1.66"/>
    </reaction>
</comment>
<gene>
    <name evidence="9" type="primary">rdgB</name>
    <name evidence="9" type="ORF">KIP89_10075</name>
</gene>